<feature type="transmembrane region" description="Helical" evidence="1">
    <location>
        <begin position="20"/>
        <end position="39"/>
    </location>
</feature>
<accession>A0A9P2C2W0</accession>
<dbReference type="Proteomes" id="UP000335978">
    <property type="component" value="Unassembled WGS sequence"/>
</dbReference>
<keyword evidence="1" id="KW-0812">Transmembrane</keyword>
<evidence type="ECO:0000256" key="1">
    <source>
        <dbReference type="SAM" id="Phobius"/>
    </source>
</evidence>
<evidence type="ECO:0000313" key="2">
    <source>
        <dbReference type="EMBL" id="EDH0842363.1"/>
    </source>
</evidence>
<feature type="transmembrane region" description="Helical" evidence="1">
    <location>
        <begin position="76"/>
        <end position="95"/>
    </location>
</feature>
<reference evidence="2 3" key="1">
    <citation type="submission" date="2019-10" db="EMBL/GenBank/DDBJ databases">
        <authorList>
            <consortium name="GenomeTrakr: Next Generation Sequencing Network for Food Pathogen Tracability"/>
        </authorList>
    </citation>
    <scope>NUCLEOTIDE SEQUENCE [LARGE SCALE GENOMIC DNA]</scope>
    <source>
        <strain evidence="2 3">CFSAN085184</strain>
    </source>
</reference>
<dbReference type="AlphaFoldDB" id="A0A9P2C2W0"/>
<keyword evidence="1" id="KW-0472">Membrane</keyword>
<protein>
    <submittedName>
        <fullName evidence="2">Uncharacterized protein</fullName>
    </submittedName>
</protein>
<sequence>MNLVPSEADMEQMIDALPQILLIIIIAIVLLILSLLVLAKLEPEPHPVEKNTNTDEEELDFITPLKFKKSATFIRGCWTILNCLTYALTLALLLFESYTHTLVLENIYVIGCMSSLYWLITVGSIARRRELNYIKEILNKYNVELDHEHLDLMEANIIVDPKDLELIILWLLKNENSPFIVLSEMKEIHLIYYILSLKLNFENKN</sequence>
<gene>
    <name evidence="2" type="ORF">GCV64_14850</name>
</gene>
<keyword evidence="1" id="KW-1133">Transmembrane helix</keyword>
<organism evidence="2 3">
    <name type="scientific">Listeria monocytogenes</name>
    <dbReference type="NCBI Taxonomy" id="1639"/>
    <lineage>
        <taxon>Bacteria</taxon>
        <taxon>Bacillati</taxon>
        <taxon>Bacillota</taxon>
        <taxon>Bacilli</taxon>
        <taxon>Bacillales</taxon>
        <taxon>Listeriaceae</taxon>
        <taxon>Listeria</taxon>
    </lineage>
</organism>
<name>A0A9P2C2W0_LISMN</name>
<evidence type="ECO:0000313" key="3">
    <source>
        <dbReference type="Proteomes" id="UP000335978"/>
    </source>
</evidence>
<feature type="transmembrane region" description="Helical" evidence="1">
    <location>
        <begin position="107"/>
        <end position="126"/>
    </location>
</feature>
<proteinExistence type="predicted"/>
<dbReference type="EMBL" id="AAMGHX010000007">
    <property type="protein sequence ID" value="EDH0842363.1"/>
    <property type="molecule type" value="Genomic_DNA"/>
</dbReference>
<comment type="caution">
    <text evidence="2">The sequence shown here is derived from an EMBL/GenBank/DDBJ whole genome shotgun (WGS) entry which is preliminary data.</text>
</comment>